<proteinExistence type="predicted"/>
<dbReference type="AlphaFoldDB" id="A0A1A8XSC4"/>
<dbReference type="EMBL" id="FLQX01000124">
    <property type="protein sequence ID" value="SBT07616.1"/>
    <property type="molecule type" value="Genomic_DNA"/>
</dbReference>
<evidence type="ECO:0000313" key="1">
    <source>
        <dbReference type="EMBL" id="SBT07616.1"/>
    </source>
</evidence>
<gene>
    <name evidence="1" type="ORF">ACCAA_470006</name>
</gene>
<accession>A0A1A8XSC4</accession>
<sequence length="69" mass="7666">MIVIGGDNFIIYTASCTRKDLNIVPWWVSIGIVNGPPDWVRRLIQVLIVIGDDTVLTGACPNVQLDFPR</sequence>
<reference evidence="1 2" key="1">
    <citation type="submission" date="2016-06" db="EMBL/GenBank/DDBJ databases">
        <authorList>
            <person name="Kjaerup R.B."/>
            <person name="Dalgaard T.S."/>
            <person name="Juul-Madsen H.R."/>
        </authorList>
    </citation>
    <scope>NUCLEOTIDE SEQUENCE [LARGE SCALE GENOMIC DNA]</scope>
    <source>
        <strain evidence="1">3</strain>
    </source>
</reference>
<keyword evidence="2" id="KW-1185">Reference proteome</keyword>
<dbReference type="Proteomes" id="UP000199169">
    <property type="component" value="Unassembled WGS sequence"/>
</dbReference>
<name>A0A1A8XSC4_9PROT</name>
<protein>
    <submittedName>
        <fullName evidence="1">Uncharacterized protein</fullName>
    </submittedName>
</protein>
<evidence type="ECO:0000313" key="2">
    <source>
        <dbReference type="Proteomes" id="UP000199169"/>
    </source>
</evidence>
<dbReference type="STRING" id="1860102.ACCAA_470006"/>
<organism evidence="1 2">
    <name type="scientific">Candidatus Accumulibacter aalborgensis</name>
    <dbReference type="NCBI Taxonomy" id="1860102"/>
    <lineage>
        <taxon>Bacteria</taxon>
        <taxon>Pseudomonadati</taxon>
        <taxon>Pseudomonadota</taxon>
        <taxon>Betaproteobacteria</taxon>
        <taxon>Candidatus Accumulibacter</taxon>
    </lineage>
</organism>